<protein>
    <submittedName>
        <fullName evidence="1">Uncharacterized protein</fullName>
    </submittedName>
</protein>
<dbReference type="Proteomes" id="UP000215335">
    <property type="component" value="Unassembled WGS sequence"/>
</dbReference>
<comment type="caution">
    <text evidence="1">The sequence shown here is derived from an EMBL/GenBank/DDBJ whole genome shotgun (WGS) entry which is preliminary data.</text>
</comment>
<name>A0A232EY59_9HYME</name>
<sequence>MRQPPPRRASNCCCTRRPTVRGDGFAALRSIVFHSVCFLPHTSAASYGVFFS</sequence>
<keyword evidence="2" id="KW-1185">Reference proteome</keyword>
<evidence type="ECO:0000313" key="2">
    <source>
        <dbReference type="Proteomes" id="UP000215335"/>
    </source>
</evidence>
<accession>A0A232EY59</accession>
<evidence type="ECO:0000313" key="1">
    <source>
        <dbReference type="EMBL" id="OXU23219.1"/>
    </source>
</evidence>
<gene>
    <name evidence="1" type="ORF">TSAR_015146</name>
</gene>
<proteinExistence type="predicted"/>
<dbReference type="AlphaFoldDB" id="A0A232EY59"/>
<organism evidence="1 2">
    <name type="scientific">Trichomalopsis sarcophagae</name>
    <dbReference type="NCBI Taxonomy" id="543379"/>
    <lineage>
        <taxon>Eukaryota</taxon>
        <taxon>Metazoa</taxon>
        <taxon>Ecdysozoa</taxon>
        <taxon>Arthropoda</taxon>
        <taxon>Hexapoda</taxon>
        <taxon>Insecta</taxon>
        <taxon>Pterygota</taxon>
        <taxon>Neoptera</taxon>
        <taxon>Endopterygota</taxon>
        <taxon>Hymenoptera</taxon>
        <taxon>Apocrita</taxon>
        <taxon>Proctotrupomorpha</taxon>
        <taxon>Chalcidoidea</taxon>
        <taxon>Pteromalidae</taxon>
        <taxon>Pteromalinae</taxon>
        <taxon>Trichomalopsis</taxon>
    </lineage>
</organism>
<reference evidence="1 2" key="1">
    <citation type="journal article" date="2017" name="Curr. Biol.">
        <title>The Evolution of Venom by Co-option of Single-Copy Genes.</title>
        <authorList>
            <person name="Martinson E.O."/>
            <person name="Mrinalini"/>
            <person name="Kelkar Y.D."/>
            <person name="Chang C.H."/>
            <person name="Werren J.H."/>
        </authorList>
    </citation>
    <scope>NUCLEOTIDE SEQUENCE [LARGE SCALE GENOMIC DNA]</scope>
    <source>
        <strain evidence="1 2">Alberta</strain>
        <tissue evidence="1">Whole body</tissue>
    </source>
</reference>
<dbReference type="EMBL" id="NNAY01001689">
    <property type="protein sequence ID" value="OXU23219.1"/>
    <property type="molecule type" value="Genomic_DNA"/>
</dbReference>